<reference evidence="1" key="1">
    <citation type="submission" date="2020-05" db="UniProtKB">
        <authorList>
            <consortium name="EnsemblMetazoa"/>
        </authorList>
    </citation>
    <scope>IDENTIFICATION</scope>
    <source>
        <strain evidence="1">FUMOZ</strain>
    </source>
</reference>
<dbReference type="EnsemblMetazoa" id="AFUN019021-RA">
    <property type="protein sequence ID" value="AFUN019021-PA"/>
    <property type="gene ID" value="AFUN019021"/>
</dbReference>
<dbReference type="VEuPathDB" id="VectorBase:AFUN019021"/>
<organism evidence="1">
    <name type="scientific">Anopheles funestus</name>
    <name type="common">African malaria mosquito</name>
    <dbReference type="NCBI Taxonomy" id="62324"/>
    <lineage>
        <taxon>Eukaryota</taxon>
        <taxon>Metazoa</taxon>
        <taxon>Ecdysozoa</taxon>
        <taxon>Arthropoda</taxon>
        <taxon>Hexapoda</taxon>
        <taxon>Insecta</taxon>
        <taxon>Pterygota</taxon>
        <taxon>Neoptera</taxon>
        <taxon>Endopterygota</taxon>
        <taxon>Diptera</taxon>
        <taxon>Nematocera</taxon>
        <taxon>Culicoidea</taxon>
        <taxon>Culicidae</taxon>
        <taxon>Anophelinae</taxon>
        <taxon>Anopheles</taxon>
    </lineage>
</organism>
<sequence>MAKAYHTDQRLVLGQYQRTARVSVAGRFLLITASTKCRLTDHQRAESFLTLGVRDNLQRCVLKLLCYLATVLHQTPTANYDTVSGIITVSGRQSDRLHTLTELYLLRKLHQRHIIRHEQWVVFFVLEELGRHQHLASVVRLVVEINCTEMYLHGFGQLYAMACRKDPLFVQ</sequence>
<dbReference type="AlphaFoldDB" id="A0A4Y0BJD6"/>
<evidence type="ECO:0000313" key="1">
    <source>
        <dbReference type="EnsemblMetazoa" id="AFUN019021-PA"/>
    </source>
</evidence>
<accession>A0A4Y0BJD6</accession>
<name>A0A4Y0BJD6_ANOFN</name>
<protein>
    <submittedName>
        <fullName evidence="1">Uncharacterized protein</fullName>
    </submittedName>
</protein>
<proteinExistence type="predicted"/>